<comment type="similarity">
    <text evidence="2">Belongs to the major facilitator superfamily. TCR/Tet family.</text>
</comment>
<dbReference type="InterPro" id="IPR050189">
    <property type="entry name" value="MFS_Efflux_Transporters"/>
</dbReference>
<dbReference type="EMBL" id="JAQFWQ010000005">
    <property type="protein sequence ID" value="MDA2809572.1"/>
    <property type="molecule type" value="Genomic_DNA"/>
</dbReference>
<dbReference type="InterPro" id="IPR005829">
    <property type="entry name" value="Sugar_transporter_CS"/>
</dbReference>
<dbReference type="InterPro" id="IPR001958">
    <property type="entry name" value="Tet-R_TetA/multi-R_MdtG-like"/>
</dbReference>
<evidence type="ECO:0000256" key="1">
    <source>
        <dbReference type="ARBA" id="ARBA00004651"/>
    </source>
</evidence>
<feature type="transmembrane region" description="Helical" evidence="7">
    <location>
        <begin position="219"/>
        <end position="246"/>
    </location>
</feature>
<keyword evidence="4 7" id="KW-0812">Transmembrane</keyword>
<feature type="transmembrane region" description="Helical" evidence="7">
    <location>
        <begin position="181"/>
        <end position="198"/>
    </location>
</feature>
<dbReference type="PANTHER" id="PTHR43124:SF3">
    <property type="entry name" value="CHLORAMPHENICOL EFFLUX PUMP RV0191"/>
    <property type="match status" value="1"/>
</dbReference>
<dbReference type="PRINTS" id="PR01035">
    <property type="entry name" value="TCRTETA"/>
</dbReference>
<evidence type="ECO:0000256" key="3">
    <source>
        <dbReference type="ARBA" id="ARBA00022475"/>
    </source>
</evidence>
<keyword evidence="10" id="KW-1185">Reference proteome</keyword>
<evidence type="ECO:0000259" key="8">
    <source>
        <dbReference type="PROSITE" id="PS50850"/>
    </source>
</evidence>
<dbReference type="SUPFAM" id="SSF103473">
    <property type="entry name" value="MFS general substrate transporter"/>
    <property type="match status" value="1"/>
</dbReference>
<evidence type="ECO:0000256" key="4">
    <source>
        <dbReference type="ARBA" id="ARBA00022692"/>
    </source>
</evidence>
<feature type="transmembrane region" description="Helical" evidence="7">
    <location>
        <begin position="153"/>
        <end position="175"/>
    </location>
</feature>
<sequence>MHAQSAPPAGTAGGAPAGAPPGAAPMAVLLAASTFTVMAGAIISPVVEVIRGDLGVTGTAAGLVITGHALGIALASPLIGRAIDGWGARRVLAAGLALFGAAGGAGMATGDSYAALLATRLVFGVGAAAVFSGTTVGLLALYRGAARDRAMGWRGTASSLGGVVWPLLGGALGGLSWHAPFAIYLLGIPLGLAVLYFLPDDARSAGDRAGAPRMGAFALLARHPVLLAHYGLLASSAVLLYVMMVFLPQRLAQIGVEAPLAVSLYSVSMTVAMSVVGLAYARVRARLGYARLLRVAAVSWVAAFVLMALVDVPAVLVAAPVLLGFGQGVVNPAVTVLIGEATPEELRGQATALSGTAVFAGQFASPLLLGPLVEAASVRTGFLVSAGFAALVLAVLLATRFGSGADAAARH</sequence>
<dbReference type="PROSITE" id="PS00217">
    <property type="entry name" value="SUGAR_TRANSPORT_2"/>
    <property type="match status" value="1"/>
</dbReference>
<feature type="transmembrane region" description="Helical" evidence="7">
    <location>
        <begin position="381"/>
        <end position="401"/>
    </location>
</feature>
<gene>
    <name evidence="9" type="ORF">O4J56_02870</name>
</gene>
<reference evidence="9 10" key="1">
    <citation type="submission" date="2023-01" db="EMBL/GenBank/DDBJ databases">
        <title>Draft genome sequence of Nocardiopsis sp. RSe5-2 isolated from halophytes.</title>
        <authorList>
            <person name="Duangmal K."/>
            <person name="Chantavorakit T."/>
        </authorList>
    </citation>
    <scope>NUCLEOTIDE SEQUENCE [LARGE SCALE GENOMIC DNA]</scope>
    <source>
        <strain evidence="9 10">RSe5-2</strain>
    </source>
</reference>
<dbReference type="PROSITE" id="PS50850">
    <property type="entry name" value="MFS"/>
    <property type="match status" value="1"/>
</dbReference>
<comment type="caution">
    <text evidence="9">The sequence shown here is derived from an EMBL/GenBank/DDBJ whole genome shotgun (WGS) entry which is preliminary data.</text>
</comment>
<dbReference type="PANTHER" id="PTHR43124">
    <property type="entry name" value="PURINE EFFLUX PUMP PBUE"/>
    <property type="match status" value="1"/>
</dbReference>
<feature type="transmembrane region" description="Helical" evidence="7">
    <location>
        <begin position="258"/>
        <end position="280"/>
    </location>
</feature>
<evidence type="ECO:0000256" key="5">
    <source>
        <dbReference type="ARBA" id="ARBA00022989"/>
    </source>
</evidence>
<keyword evidence="3" id="KW-1003">Cell membrane</keyword>
<accession>A0ABT4TY30</accession>
<dbReference type="Proteomes" id="UP001527866">
    <property type="component" value="Unassembled WGS sequence"/>
</dbReference>
<feature type="transmembrane region" description="Helical" evidence="7">
    <location>
        <begin position="121"/>
        <end position="141"/>
    </location>
</feature>
<feature type="transmembrane region" description="Helical" evidence="7">
    <location>
        <begin position="27"/>
        <end position="47"/>
    </location>
</feature>
<proteinExistence type="inferred from homology"/>
<dbReference type="Pfam" id="PF07690">
    <property type="entry name" value="MFS_1"/>
    <property type="match status" value="1"/>
</dbReference>
<evidence type="ECO:0000256" key="6">
    <source>
        <dbReference type="ARBA" id="ARBA00023136"/>
    </source>
</evidence>
<feature type="transmembrane region" description="Helical" evidence="7">
    <location>
        <begin position="59"/>
        <end position="79"/>
    </location>
</feature>
<protein>
    <submittedName>
        <fullName evidence="9">MFS transporter</fullName>
    </submittedName>
</protein>
<keyword evidence="6 7" id="KW-0472">Membrane</keyword>
<evidence type="ECO:0000313" key="9">
    <source>
        <dbReference type="EMBL" id="MDA2809572.1"/>
    </source>
</evidence>
<feature type="transmembrane region" description="Helical" evidence="7">
    <location>
        <begin position="91"/>
        <end position="109"/>
    </location>
</feature>
<evidence type="ECO:0000256" key="7">
    <source>
        <dbReference type="SAM" id="Phobius"/>
    </source>
</evidence>
<name>A0ABT4TY30_9ACTN</name>
<organism evidence="9 10">
    <name type="scientific">Nocardiopsis endophytica</name>
    <dbReference type="NCBI Taxonomy" id="3018445"/>
    <lineage>
        <taxon>Bacteria</taxon>
        <taxon>Bacillati</taxon>
        <taxon>Actinomycetota</taxon>
        <taxon>Actinomycetes</taxon>
        <taxon>Streptosporangiales</taxon>
        <taxon>Nocardiopsidaceae</taxon>
        <taxon>Nocardiopsis</taxon>
    </lineage>
</organism>
<evidence type="ECO:0000313" key="10">
    <source>
        <dbReference type="Proteomes" id="UP001527866"/>
    </source>
</evidence>
<feature type="domain" description="Major facilitator superfamily (MFS) profile" evidence="8">
    <location>
        <begin position="25"/>
        <end position="404"/>
    </location>
</feature>
<evidence type="ECO:0000256" key="2">
    <source>
        <dbReference type="ARBA" id="ARBA00007520"/>
    </source>
</evidence>
<comment type="subcellular location">
    <subcellularLocation>
        <location evidence="1">Cell membrane</location>
        <topology evidence="1">Multi-pass membrane protein</topology>
    </subcellularLocation>
</comment>
<keyword evidence="5 7" id="KW-1133">Transmembrane helix</keyword>
<dbReference type="Gene3D" id="1.20.1250.20">
    <property type="entry name" value="MFS general substrate transporter like domains"/>
    <property type="match status" value="1"/>
</dbReference>
<dbReference type="InterPro" id="IPR011701">
    <property type="entry name" value="MFS"/>
</dbReference>
<dbReference type="InterPro" id="IPR020846">
    <property type="entry name" value="MFS_dom"/>
</dbReference>
<dbReference type="InterPro" id="IPR036259">
    <property type="entry name" value="MFS_trans_sf"/>
</dbReference>
<dbReference type="RefSeq" id="WP_270683476.1">
    <property type="nucleotide sequence ID" value="NZ_JAQFWQ010000005.1"/>
</dbReference>